<evidence type="ECO:0000313" key="3">
    <source>
        <dbReference type="Proteomes" id="UP000464620"/>
    </source>
</evidence>
<evidence type="ECO:0000256" key="1">
    <source>
        <dbReference type="SAM" id="SignalP"/>
    </source>
</evidence>
<dbReference type="AlphaFoldDB" id="A0A6B9V712"/>
<reference evidence="2 3" key="1">
    <citation type="submission" date="2020-01" db="EMBL/GenBank/DDBJ databases">
        <title>Genome sequence of Arachis hypogaea, cultivar Shitouqi.</title>
        <authorList>
            <person name="Zhuang W."/>
            <person name="Chen H."/>
            <person name="Varshney R."/>
            <person name="Wang D."/>
            <person name="Ming R."/>
        </authorList>
    </citation>
    <scope>NUCLEOTIDE SEQUENCE [LARGE SCALE GENOMIC DNA]</scope>
    <source>
        <tissue evidence="2">Young leaf</tissue>
    </source>
</reference>
<feature type="chain" id="PRO_5025350276" description="Knottin scorpion toxin-like domain-containing protein" evidence="1">
    <location>
        <begin position="21"/>
        <end position="82"/>
    </location>
</feature>
<dbReference type="Gramene" id="arahy.Tifrunner.gnm2.ann2.Ah19g201400.1">
    <property type="protein sequence ID" value="arahy.Tifrunner.gnm2.ann2.Ah19g201400.1-CDS"/>
    <property type="gene ID" value="arahy.Tifrunner.gnm2.ann2.Ah19g201400"/>
</dbReference>
<dbReference type="EMBL" id="CP031001">
    <property type="protein sequence ID" value="QHN77200.1"/>
    <property type="molecule type" value="Genomic_DNA"/>
</dbReference>
<sequence>MTNKLITMINLFSIFLLVSALSITLHQVAEGATICRDQWEVTNCDDFNFCRNKCLKLHPGPMTWSRCIDLAEAFYCICEFSC</sequence>
<gene>
    <name evidence="2" type="ORF">DS421_19g650580</name>
</gene>
<name>A0A6B9V712_ARAHY</name>
<protein>
    <recommendedName>
        <fullName evidence="4">Knottin scorpion toxin-like domain-containing protein</fullName>
    </recommendedName>
</protein>
<organism evidence="2 3">
    <name type="scientific">Arachis hypogaea</name>
    <name type="common">Peanut</name>
    <dbReference type="NCBI Taxonomy" id="3818"/>
    <lineage>
        <taxon>Eukaryota</taxon>
        <taxon>Viridiplantae</taxon>
        <taxon>Streptophyta</taxon>
        <taxon>Embryophyta</taxon>
        <taxon>Tracheophyta</taxon>
        <taxon>Spermatophyta</taxon>
        <taxon>Magnoliopsida</taxon>
        <taxon>eudicotyledons</taxon>
        <taxon>Gunneridae</taxon>
        <taxon>Pentapetalae</taxon>
        <taxon>rosids</taxon>
        <taxon>fabids</taxon>
        <taxon>Fabales</taxon>
        <taxon>Fabaceae</taxon>
        <taxon>Papilionoideae</taxon>
        <taxon>50 kb inversion clade</taxon>
        <taxon>dalbergioids sensu lato</taxon>
        <taxon>Dalbergieae</taxon>
        <taxon>Pterocarpus clade</taxon>
        <taxon>Arachis</taxon>
    </lineage>
</organism>
<evidence type="ECO:0000313" key="2">
    <source>
        <dbReference type="EMBL" id="QHN77200.1"/>
    </source>
</evidence>
<accession>A0A6B9V712</accession>
<dbReference type="Proteomes" id="UP000464620">
    <property type="component" value="Chromosome B09"/>
</dbReference>
<evidence type="ECO:0008006" key="4">
    <source>
        <dbReference type="Google" id="ProtNLM"/>
    </source>
</evidence>
<keyword evidence="1" id="KW-0732">Signal</keyword>
<feature type="signal peptide" evidence="1">
    <location>
        <begin position="1"/>
        <end position="20"/>
    </location>
</feature>
<proteinExistence type="predicted"/>